<organism evidence="2 3">
    <name type="scientific">Peronospora matthiolae</name>
    <dbReference type="NCBI Taxonomy" id="2874970"/>
    <lineage>
        <taxon>Eukaryota</taxon>
        <taxon>Sar</taxon>
        <taxon>Stramenopiles</taxon>
        <taxon>Oomycota</taxon>
        <taxon>Peronosporomycetes</taxon>
        <taxon>Peronosporales</taxon>
        <taxon>Peronosporaceae</taxon>
        <taxon>Peronospora</taxon>
    </lineage>
</organism>
<accession>A0AAV1UWE0</accession>
<evidence type="ECO:0000313" key="3">
    <source>
        <dbReference type="Proteomes" id="UP001162060"/>
    </source>
</evidence>
<proteinExistence type="predicted"/>
<evidence type="ECO:0000313" key="2">
    <source>
        <dbReference type="EMBL" id="CAK7938780.1"/>
    </source>
</evidence>
<sequence length="61" mass="6465">MDGLGRLSSSGGAAYPRPGRLGSPAPQLMIDDVQVWLSKSYDTAHPVSQQGPPEKVFPARS</sequence>
<protein>
    <submittedName>
        <fullName evidence="2">Uncharacterized protein</fullName>
    </submittedName>
</protein>
<dbReference type="Proteomes" id="UP001162060">
    <property type="component" value="Unassembled WGS sequence"/>
</dbReference>
<feature type="region of interest" description="Disordered" evidence="1">
    <location>
        <begin position="1"/>
        <end position="26"/>
    </location>
</feature>
<evidence type="ECO:0000256" key="1">
    <source>
        <dbReference type="SAM" id="MobiDB-lite"/>
    </source>
</evidence>
<dbReference type="EMBL" id="CAKLBY020000232">
    <property type="protein sequence ID" value="CAK7938780.1"/>
    <property type="molecule type" value="Genomic_DNA"/>
</dbReference>
<name>A0AAV1UWE0_9STRA</name>
<reference evidence="2" key="1">
    <citation type="submission" date="2024-01" db="EMBL/GenBank/DDBJ databases">
        <authorList>
            <person name="Webb A."/>
        </authorList>
    </citation>
    <scope>NUCLEOTIDE SEQUENCE</scope>
    <source>
        <strain evidence="2">Pm1</strain>
    </source>
</reference>
<feature type="compositionally biased region" description="Low complexity" evidence="1">
    <location>
        <begin position="1"/>
        <end position="12"/>
    </location>
</feature>
<dbReference type="AlphaFoldDB" id="A0AAV1UWE0"/>
<gene>
    <name evidence="2" type="ORF">PM001_LOCUS23930</name>
</gene>
<comment type="caution">
    <text evidence="2">The sequence shown here is derived from an EMBL/GenBank/DDBJ whole genome shotgun (WGS) entry which is preliminary data.</text>
</comment>